<comment type="caution">
    <text evidence="2">The sequence shown here is derived from an EMBL/GenBank/DDBJ whole genome shotgun (WGS) entry which is preliminary data.</text>
</comment>
<dbReference type="InterPro" id="IPR007813">
    <property type="entry name" value="PilN"/>
</dbReference>
<name>A0A839UVI7_9PROT</name>
<dbReference type="RefSeq" id="WP_183274692.1">
    <property type="nucleotide sequence ID" value="NZ_JACHXV010000002.1"/>
</dbReference>
<dbReference type="InterPro" id="IPR052534">
    <property type="entry name" value="Extracell_DNA_Util/SecSys_Comp"/>
</dbReference>
<dbReference type="AlphaFoldDB" id="A0A839UVI7"/>
<dbReference type="InterPro" id="IPR043129">
    <property type="entry name" value="ATPase_NBD"/>
</dbReference>
<keyword evidence="1" id="KW-1133">Transmembrane helix</keyword>
<feature type="transmembrane region" description="Helical" evidence="1">
    <location>
        <begin position="171"/>
        <end position="190"/>
    </location>
</feature>
<dbReference type="PANTHER" id="PTHR40278">
    <property type="entry name" value="DNA UTILIZATION PROTEIN HOFN"/>
    <property type="match status" value="1"/>
</dbReference>
<evidence type="ECO:0000313" key="3">
    <source>
        <dbReference type="Proteomes" id="UP000557688"/>
    </source>
</evidence>
<evidence type="ECO:0000313" key="2">
    <source>
        <dbReference type="EMBL" id="MBB3172655.1"/>
    </source>
</evidence>
<accession>A0A839UVI7</accession>
<dbReference type="Proteomes" id="UP000557688">
    <property type="component" value="Unassembled WGS sequence"/>
</dbReference>
<organism evidence="2 3">
    <name type="scientific">Endobacter medicaginis</name>
    <dbReference type="NCBI Taxonomy" id="1181271"/>
    <lineage>
        <taxon>Bacteria</taxon>
        <taxon>Pseudomonadati</taxon>
        <taxon>Pseudomonadota</taxon>
        <taxon>Alphaproteobacteria</taxon>
        <taxon>Acetobacterales</taxon>
        <taxon>Acetobacteraceae</taxon>
        <taxon>Endobacter</taxon>
    </lineage>
</organism>
<sequence length="328" mass="34894">MSAETTLGDYAVWWRERIGELLRDLLPARWRPAPRPVRSIRLDREGRLADAAGGVAETPLVLSLPSGMLLARDITLPLAVGRDLAAAAGFEMDRLTPFTADELHWGVRPLRRDAGRGVLVARLALVPRARVDAALAELAAADLAPHALSDGVDEITLPAGLAWRRRERRRIAWLAAACLVLAGLAAWVPFLRVARQNSVTEARIATLQAQADIAQRLRSQLARRSTAAAAFAHARQSTGDALGAIAALTRALPDDTYLTSLGLHQMRLSFDGQSAAAAKLIGRIAGDPALREPSFAAPVTSTGTRDLFSIHATLAAPSVETPGAGPAP</sequence>
<gene>
    <name evidence="2" type="ORF">FHR90_000469</name>
</gene>
<keyword evidence="1" id="KW-0812">Transmembrane</keyword>
<proteinExistence type="predicted"/>
<dbReference type="SUPFAM" id="SSF53067">
    <property type="entry name" value="Actin-like ATPase domain"/>
    <property type="match status" value="1"/>
</dbReference>
<reference evidence="2 3" key="1">
    <citation type="submission" date="2020-08" db="EMBL/GenBank/DDBJ databases">
        <title>Genomic Encyclopedia of Type Strains, Phase III (KMG-III): the genomes of soil and plant-associated and newly described type strains.</title>
        <authorList>
            <person name="Whitman W."/>
        </authorList>
    </citation>
    <scope>NUCLEOTIDE SEQUENCE [LARGE SCALE GENOMIC DNA]</scope>
    <source>
        <strain evidence="2 3">CECT 8088</strain>
    </source>
</reference>
<keyword evidence="1" id="KW-0472">Membrane</keyword>
<dbReference type="Gene3D" id="3.30.420.380">
    <property type="match status" value="1"/>
</dbReference>
<keyword evidence="3" id="KW-1185">Reference proteome</keyword>
<dbReference type="Pfam" id="PF05137">
    <property type="entry name" value="PilN"/>
    <property type="match status" value="1"/>
</dbReference>
<protein>
    <submittedName>
        <fullName evidence="2">General secretion pathway protein L</fullName>
    </submittedName>
</protein>
<dbReference type="PANTHER" id="PTHR40278:SF1">
    <property type="entry name" value="DNA UTILIZATION PROTEIN HOFN"/>
    <property type="match status" value="1"/>
</dbReference>
<evidence type="ECO:0000256" key="1">
    <source>
        <dbReference type="SAM" id="Phobius"/>
    </source>
</evidence>
<dbReference type="EMBL" id="JACHXV010000002">
    <property type="protein sequence ID" value="MBB3172655.1"/>
    <property type="molecule type" value="Genomic_DNA"/>
</dbReference>